<dbReference type="InterPro" id="IPR050553">
    <property type="entry name" value="Thioredoxin_ResA/DsbE_sf"/>
</dbReference>
<gene>
    <name evidence="9" type="ORF">J2X16_002165</name>
</gene>
<dbReference type="Proteomes" id="UP001180536">
    <property type="component" value="Unassembled WGS sequence"/>
</dbReference>
<dbReference type="SUPFAM" id="SSF52833">
    <property type="entry name" value="Thioredoxin-like"/>
    <property type="match status" value="1"/>
</dbReference>
<evidence type="ECO:0000313" key="9">
    <source>
        <dbReference type="EMBL" id="MDR7296818.1"/>
    </source>
</evidence>
<feature type="transmembrane region" description="Helical" evidence="7">
    <location>
        <begin position="45"/>
        <end position="71"/>
    </location>
</feature>
<evidence type="ECO:0000256" key="3">
    <source>
        <dbReference type="ARBA" id="ARBA00022692"/>
    </source>
</evidence>
<feature type="transmembrane region" description="Helical" evidence="7">
    <location>
        <begin position="78"/>
        <end position="96"/>
    </location>
</feature>
<keyword evidence="3 7" id="KW-0812">Transmembrane</keyword>
<accession>A0ABU1Z888</accession>
<dbReference type="RefSeq" id="WP_310344370.1">
    <property type="nucleotide sequence ID" value="NZ_JAVDXQ010000003.1"/>
</dbReference>
<proteinExistence type="predicted"/>
<dbReference type="GO" id="GO:0004601">
    <property type="term" value="F:peroxidase activity"/>
    <property type="evidence" value="ECO:0007669"/>
    <property type="project" value="UniProtKB-KW"/>
</dbReference>
<feature type="transmembrane region" description="Helical" evidence="7">
    <location>
        <begin position="157"/>
        <end position="178"/>
    </location>
</feature>
<dbReference type="Pfam" id="PF02683">
    <property type="entry name" value="DsbD_TM"/>
    <property type="match status" value="1"/>
</dbReference>
<keyword evidence="4" id="KW-0201">Cytochrome c-type biogenesis</keyword>
<evidence type="ECO:0000313" key="10">
    <source>
        <dbReference type="Proteomes" id="UP001180536"/>
    </source>
</evidence>
<dbReference type="Gene3D" id="3.40.30.10">
    <property type="entry name" value="Glutaredoxin"/>
    <property type="match status" value="1"/>
</dbReference>
<reference evidence="9 10" key="1">
    <citation type="submission" date="2023-07" db="EMBL/GenBank/DDBJ databases">
        <title>Sorghum-associated microbial communities from plants grown in Nebraska, USA.</title>
        <authorList>
            <person name="Schachtman D."/>
        </authorList>
    </citation>
    <scope>NUCLEOTIDE SEQUENCE [LARGE SCALE GENOMIC DNA]</scope>
    <source>
        <strain evidence="9 10">BE310</strain>
    </source>
</reference>
<keyword evidence="9" id="KW-0575">Peroxidase</keyword>
<keyword evidence="10" id="KW-1185">Reference proteome</keyword>
<organism evidence="9 10">
    <name type="scientific">Pelomonas aquatica</name>
    <dbReference type="NCBI Taxonomy" id="431058"/>
    <lineage>
        <taxon>Bacteria</taxon>
        <taxon>Pseudomonadati</taxon>
        <taxon>Pseudomonadota</taxon>
        <taxon>Betaproteobacteria</taxon>
        <taxon>Burkholderiales</taxon>
        <taxon>Sphaerotilaceae</taxon>
        <taxon>Roseateles</taxon>
    </lineage>
</organism>
<evidence type="ECO:0000259" key="8">
    <source>
        <dbReference type="PROSITE" id="PS51352"/>
    </source>
</evidence>
<keyword evidence="5 7" id="KW-1133">Transmembrane helix</keyword>
<name>A0ABU1Z888_9BURK</name>
<dbReference type="InterPro" id="IPR003834">
    <property type="entry name" value="Cyt_c_assmbl_TM_dom"/>
</dbReference>
<evidence type="ECO:0000256" key="6">
    <source>
        <dbReference type="ARBA" id="ARBA00023136"/>
    </source>
</evidence>
<feature type="transmembrane region" description="Helical" evidence="7">
    <location>
        <begin position="199"/>
        <end position="222"/>
    </location>
</feature>
<dbReference type="Pfam" id="PF08534">
    <property type="entry name" value="Redoxin"/>
    <property type="match status" value="1"/>
</dbReference>
<keyword evidence="2" id="KW-1003">Cell membrane</keyword>
<evidence type="ECO:0000256" key="4">
    <source>
        <dbReference type="ARBA" id="ARBA00022748"/>
    </source>
</evidence>
<evidence type="ECO:0000256" key="5">
    <source>
        <dbReference type="ARBA" id="ARBA00022989"/>
    </source>
</evidence>
<dbReference type="InterPro" id="IPR013740">
    <property type="entry name" value="Redoxin"/>
</dbReference>
<dbReference type="InterPro" id="IPR013766">
    <property type="entry name" value="Thioredoxin_domain"/>
</dbReference>
<dbReference type="PANTHER" id="PTHR42852:SF13">
    <property type="entry name" value="PROTEIN DIPZ"/>
    <property type="match status" value="1"/>
</dbReference>
<sequence>MTALLPLTAAFGAGLATVASPCVLPLLPALLGSSWGRPDPWRPPLIVLGFIGAFSALALAFGASATALGLSAGAVRDAAAVLLLAMGLLLLWPALWGKLSLPLGRVADVAQRIGQGGGRLGALALGASLGALWTPCAGPALATILALVASAADPAQAAGLLVAYAAGAGGPMLAVAYGGQRLAQRLRSWAGAAARFRQALGVLIMALAGASLADVSSAWVAALTGPAASAQTQVVGKPAPELSGTGAWLNSPPLKLQDLRGKAVLIDFWTWDCVNCLRSVPVVERLHQRYAAQGLVVVGVHTPEFAHERPLDSVSAAVKRLGLHYPVVQDNDYRIWQSFGNRYWPAAWLIDRQGRVVYRHEGEGGEAELAAAIEKALAGPP</sequence>
<comment type="subcellular location">
    <subcellularLocation>
        <location evidence="1">Cell membrane</location>
        <topology evidence="1">Multi-pass membrane protein</topology>
    </subcellularLocation>
</comment>
<evidence type="ECO:0000256" key="1">
    <source>
        <dbReference type="ARBA" id="ARBA00004651"/>
    </source>
</evidence>
<feature type="domain" description="Thioredoxin" evidence="8">
    <location>
        <begin position="233"/>
        <end position="378"/>
    </location>
</feature>
<dbReference type="PANTHER" id="PTHR42852">
    <property type="entry name" value="THIOL:DISULFIDE INTERCHANGE PROTEIN DSBE"/>
    <property type="match status" value="1"/>
</dbReference>
<dbReference type="PROSITE" id="PS51352">
    <property type="entry name" value="THIOREDOXIN_2"/>
    <property type="match status" value="1"/>
</dbReference>
<comment type="caution">
    <text evidence="9">The sequence shown here is derived from an EMBL/GenBank/DDBJ whole genome shotgun (WGS) entry which is preliminary data.</text>
</comment>
<dbReference type="InterPro" id="IPR036249">
    <property type="entry name" value="Thioredoxin-like_sf"/>
</dbReference>
<evidence type="ECO:0000256" key="7">
    <source>
        <dbReference type="SAM" id="Phobius"/>
    </source>
</evidence>
<evidence type="ECO:0000256" key="2">
    <source>
        <dbReference type="ARBA" id="ARBA00022475"/>
    </source>
</evidence>
<keyword evidence="6 7" id="KW-0472">Membrane</keyword>
<keyword evidence="9" id="KW-0560">Oxidoreductase</keyword>
<dbReference type="EMBL" id="JAVDXQ010000003">
    <property type="protein sequence ID" value="MDR7296818.1"/>
    <property type="molecule type" value="Genomic_DNA"/>
</dbReference>
<protein>
    <submittedName>
        <fullName evidence="9">Cytochrome c biogenesis protein CcdA/glutathione peroxidase-family protein</fullName>
    </submittedName>
</protein>